<feature type="transmembrane region" description="Helical" evidence="9">
    <location>
        <begin position="38"/>
        <end position="62"/>
    </location>
</feature>
<comment type="caution">
    <text evidence="11">The sequence shown here is derived from an EMBL/GenBank/DDBJ whole genome shotgun (WGS) entry which is preliminary data.</text>
</comment>
<proteinExistence type="inferred from homology"/>
<gene>
    <name evidence="11" type="ORF">EKG36_17230</name>
</gene>
<dbReference type="InterPro" id="IPR036259">
    <property type="entry name" value="MFS_trans_sf"/>
</dbReference>
<dbReference type="PANTHER" id="PTHR43528">
    <property type="entry name" value="ALPHA-KETOGLUTARATE PERMEASE"/>
    <property type="match status" value="1"/>
</dbReference>
<dbReference type="InterPro" id="IPR005828">
    <property type="entry name" value="MFS_sugar_transport-like"/>
</dbReference>
<dbReference type="Pfam" id="PF00083">
    <property type="entry name" value="Sugar_tr"/>
    <property type="match status" value="1"/>
</dbReference>
<dbReference type="Gene3D" id="1.20.1250.20">
    <property type="entry name" value="MFS general substrate transporter like domains"/>
    <property type="match status" value="2"/>
</dbReference>
<dbReference type="Proteomes" id="UP000267400">
    <property type="component" value="Unassembled WGS sequence"/>
</dbReference>
<keyword evidence="7 9" id="KW-1133">Transmembrane helix</keyword>
<dbReference type="InterPro" id="IPR051084">
    <property type="entry name" value="H+-coupled_symporters"/>
</dbReference>
<evidence type="ECO:0000256" key="7">
    <source>
        <dbReference type="ARBA" id="ARBA00022989"/>
    </source>
</evidence>
<dbReference type="GO" id="GO:0015293">
    <property type="term" value="F:symporter activity"/>
    <property type="evidence" value="ECO:0007669"/>
    <property type="project" value="UniProtKB-KW"/>
</dbReference>
<evidence type="ECO:0000256" key="3">
    <source>
        <dbReference type="ARBA" id="ARBA00022448"/>
    </source>
</evidence>
<dbReference type="PANTHER" id="PTHR43528:SF1">
    <property type="entry name" value="ALPHA-KETOGLUTARATE PERMEASE"/>
    <property type="match status" value="1"/>
</dbReference>
<feature type="transmembrane region" description="Helical" evidence="9">
    <location>
        <begin position="174"/>
        <end position="193"/>
    </location>
</feature>
<feature type="transmembrane region" description="Helical" evidence="9">
    <location>
        <begin position="386"/>
        <end position="406"/>
    </location>
</feature>
<feature type="transmembrane region" description="Helical" evidence="9">
    <location>
        <begin position="74"/>
        <end position="92"/>
    </location>
</feature>
<keyword evidence="12" id="KW-1185">Reference proteome</keyword>
<dbReference type="SUPFAM" id="SSF103473">
    <property type="entry name" value="MFS general substrate transporter"/>
    <property type="match status" value="1"/>
</dbReference>
<keyword evidence="3" id="KW-0813">Transport</keyword>
<dbReference type="InterPro" id="IPR020846">
    <property type="entry name" value="MFS_dom"/>
</dbReference>
<evidence type="ECO:0000313" key="12">
    <source>
        <dbReference type="Proteomes" id="UP000267400"/>
    </source>
</evidence>
<feature type="transmembrane region" description="Helical" evidence="9">
    <location>
        <begin position="232"/>
        <end position="252"/>
    </location>
</feature>
<evidence type="ECO:0000256" key="6">
    <source>
        <dbReference type="ARBA" id="ARBA00022847"/>
    </source>
</evidence>
<feature type="domain" description="Major facilitator superfamily (MFS) profile" evidence="10">
    <location>
        <begin position="2"/>
        <end position="412"/>
    </location>
</feature>
<feature type="transmembrane region" description="Helical" evidence="9">
    <location>
        <begin position="98"/>
        <end position="122"/>
    </location>
</feature>
<feature type="transmembrane region" description="Helical" evidence="9">
    <location>
        <begin position="318"/>
        <end position="343"/>
    </location>
</feature>
<reference evidence="11 12" key="1">
    <citation type="submission" date="2018-12" db="EMBL/GenBank/DDBJ databases">
        <authorList>
            <person name="Yu L."/>
        </authorList>
    </citation>
    <scope>NUCLEOTIDE SEQUENCE [LARGE SCALE GENOMIC DNA]</scope>
    <source>
        <strain evidence="11 12">11S</strain>
    </source>
</reference>
<feature type="transmembrane region" description="Helical" evidence="9">
    <location>
        <begin position="264"/>
        <end position="282"/>
    </location>
</feature>
<keyword evidence="5 9" id="KW-0812">Transmembrane</keyword>
<feature type="transmembrane region" description="Helical" evidence="9">
    <location>
        <begin position="355"/>
        <end position="380"/>
    </location>
</feature>
<evidence type="ECO:0000256" key="4">
    <source>
        <dbReference type="ARBA" id="ARBA00022475"/>
    </source>
</evidence>
<dbReference type="EMBL" id="RXNS01000019">
    <property type="protein sequence ID" value="RTQ99656.1"/>
    <property type="molecule type" value="Genomic_DNA"/>
</dbReference>
<keyword evidence="8 9" id="KW-0472">Membrane</keyword>
<dbReference type="InterPro" id="IPR011701">
    <property type="entry name" value="MFS"/>
</dbReference>
<comment type="subcellular location">
    <subcellularLocation>
        <location evidence="1">Cell membrane</location>
        <topology evidence="1">Multi-pass membrane protein</topology>
    </subcellularLocation>
</comment>
<dbReference type="InterPro" id="IPR005829">
    <property type="entry name" value="Sugar_transporter_CS"/>
</dbReference>
<evidence type="ECO:0000256" key="8">
    <source>
        <dbReference type="ARBA" id="ARBA00023136"/>
    </source>
</evidence>
<feature type="transmembrane region" description="Helical" evidence="9">
    <location>
        <begin position="12"/>
        <end position="32"/>
    </location>
</feature>
<organism evidence="11 12">
    <name type="scientific">Halomonas nitroreducens</name>
    <dbReference type="NCBI Taxonomy" id="447425"/>
    <lineage>
        <taxon>Bacteria</taxon>
        <taxon>Pseudomonadati</taxon>
        <taxon>Pseudomonadota</taxon>
        <taxon>Gammaproteobacteria</taxon>
        <taxon>Oceanospirillales</taxon>
        <taxon>Halomonadaceae</taxon>
        <taxon>Halomonas</taxon>
    </lineage>
</organism>
<dbReference type="Pfam" id="PF07690">
    <property type="entry name" value="MFS_1"/>
    <property type="match status" value="1"/>
</dbReference>
<comment type="similarity">
    <text evidence="2">Belongs to the major facilitator superfamily. Metabolite:H+ Symporter (MHS) family (TC 2.A.1.6) family.</text>
</comment>
<dbReference type="PROSITE" id="PS00217">
    <property type="entry name" value="SUGAR_TRANSPORT_2"/>
    <property type="match status" value="1"/>
</dbReference>
<evidence type="ECO:0000256" key="1">
    <source>
        <dbReference type="ARBA" id="ARBA00004651"/>
    </source>
</evidence>
<name>A0A3S0HRE6_9GAMM</name>
<evidence type="ECO:0000256" key="5">
    <source>
        <dbReference type="ARBA" id="ARBA00022692"/>
    </source>
</evidence>
<evidence type="ECO:0000256" key="2">
    <source>
        <dbReference type="ARBA" id="ARBA00008240"/>
    </source>
</evidence>
<evidence type="ECO:0000313" key="11">
    <source>
        <dbReference type="EMBL" id="RTQ99656.1"/>
    </source>
</evidence>
<dbReference type="FunFam" id="1.20.1250.20:FF:000001">
    <property type="entry name" value="Dicarboxylate MFS transporter"/>
    <property type="match status" value="1"/>
</dbReference>
<dbReference type="AlphaFoldDB" id="A0A3S0HRE6"/>
<evidence type="ECO:0000259" key="10">
    <source>
        <dbReference type="PROSITE" id="PS50850"/>
    </source>
</evidence>
<dbReference type="GO" id="GO:0005886">
    <property type="term" value="C:plasma membrane"/>
    <property type="evidence" value="ECO:0007669"/>
    <property type="project" value="UniProtKB-SubCell"/>
</dbReference>
<evidence type="ECO:0000256" key="9">
    <source>
        <dbReference type="SAM" id="Phobius"/>
    </source>
</evidence>
<keyword evidence="6" id="KW-0769">Symport</keyword>
<protein>
    <submittedName>
        <fullName evidence="11">MFS transporter</fullName>
    </submittedName>
</protein>
<feature type="transmembrane region" description="Helical" evidence="9">
    <location>
        <begin position="294"/>
        <end position="312"/>
    </location>
</feature>
<dbReference type="OrthoDB" id="3690818at2"/>
<sequence length="447" mass="47433">MTVAAGIIGNVLEWYDFALYGFMASILSRVFFPTEDPLISLIAAYGVFAVGFVMRPLGSVLFGWLGDTIGRSRTLVLSVAMMALPTLLLGLLPSHASIGIAAPVLLTAIRMIQGLSVGGEFATSVTYLVETAPSHRRGLAGSWANMGSLIGMLLGSAAAAVTTSIMTQTVLEAWGWRLPFLLGGVLGGVALLLRKDLPESPQFARYEAARCPNSPIREAFHCNRAQMVQGGLFASGYGAVFYLVLVYLPTWLEEVTDISLGTAMRANTLTMTLLLPLIPIAGWVSDRWIRRSPLLLAAFLSLGIAGSLSLVWMRTGSLTAMIVGQLVMGAILAVPLGAAPALFTELFPEDDRLSGYSIVFNVGLGIVGGLTPMLASWLMLVTGTTIAPVGMLIGAVILAMLGLGWMHDASRTPLRTTCAVSVHQAMTRAGCTRYEDRGNCEAGHPVD</sequence>
<keyword evidence="4" id="KW-1003">Cell membrane</keyword>
<feature type="transmembrane region" description="Helical" evidence="9">
    <location>
        <begin position="143"/>
        <end position="162"/>
    </location>
</feature>
<dbReference type="PROSITE" id="PS50850">
    <property type="entry name" value="MFS"/>
    <property type="match status" value="1"/>
</dbReference>
<accession>A0A3S0HRE6</accession>